<reference evidence="2" key="1">
    <citation type="journal article" date="2014" name="Front. Microbiol.">
        <title>High frequency of phylogenetically diverse reductive dehalogenase-homologous genes in deep subseafloor sedimentary metagenomes.</title>
        <authorList>
            <person name="Kawai M."/>
            <person name="Futagami T."/>
            <person name="Toyoda A."/>
            <person name="Takaki Y."/>
            <person name="Nishi S."/>
            <person name="Hori S."/>
            <person name="Arai W."/>
            <person name="Tsubouchi T."/>
            <person name="Morono Y."/>
            <person name="Uchiyama I."/>
            <person name="Ito T."/>
            <person name="Fujiyama A."/>
            <person name="Inagaki F."/>
            <person name="Takami H."/>
        </authorList>
    </citation>
    <scope>NUCLEOTIDE SEQUENCE</scope>
    <source>
        <strain evidence="2">Expedition CK06-06</strain>
    </source>
</reference>
<dbReference type="EMBL" id="BART01000198">
    <property type="protein sequence ID" value="GAG67300.1"/>
    <property type="molecule type" value="Genomic_DNA"/>
</dbReference>
<name>X0ZCF0_9ZZZZ</name>
<feature type="transmembrane region" description="Helical" evidence="1">
    <location>
        <begin position="43"/>
        <end position="65"/>
    </location>
</feature>
<proteinExistence type="predicted"/>
<feature type="transmembrane region" description="Helical" evidence="1">
    <location>
        <begin position="77"/>
        <end position="101"/>
    </location>
</feature>
<gene>
    <name evidence="2" type="ORF">S01H4_01156</name>
</gene>
<dbReference type="AlphaFoldDB" id="X0ZCF0"/>
<feature type="transmembrane region" description="Helical" evidence="1">
    <location>
        <begin position="5"/>
        <end position="23"/>
    </location>
</feature>
<organism evidence="2">
    <name type="scientific">marine sediment metagenome</name>
    <dbReference type="NCBI Taxonomy" id="412755"/>
    <lineage>
        <taxon>unclassified sequences</taxon>
        <taxon>metagenomes</taxon>
        <taxon>ecological metagenomes</taxon>
    </lineage>
</organism>
<accession>X0ZCF0</accession>
<comment type="caution">
    <text evidence="2">The sequence shown here is derived from an EMBL/GenBank/DDBJ whole genome shotgun (WGS) entry which is preliminary data.</text>
</comment>
<feature type="transmembrane region" description="Helical" evidence="1">
    <location>
        <begin position="113"/>
        <end position="136"/>
    </location>
</feature>
<protein>
    <submittedName>
        <fullName evidence="2">Uncharacterized protein</fullName>
    </submittedName>
</protein>
<keyword evidence="1" id="KW-1133">Transmembrane helix</keyword>
<keyword evidence="1" id="KW-0472">Membrane</keyword>
<sequence>MRVFLLITSFINTILYILVYAYYDNILNLSNAAIFPAGLLNFVKLLILIIVGFCIGLNVSLLLRLNINKSFFDIRTLIIVGFIPAFCLVLSEGTITNFIIAKFFGSNKTLTELVFYLFSRQIIWTLWLGFSVGSSVRINFGRRYKHTVSYNVEQD</sequence>
<keyword evidence="1" id="KW-0812">Transmembrane</keyword>
<evidence type="ECO:0000313" key="2">
    <source>
        <dbReference type="EMBL" id="GAG67300.1"/>
    </source>
</evidence>
<evidence type="ECO:0000256" key="1">
    <source>
        <dbReference type="SAM" id="Phobius"/>
    </source>
</evidence>